<keyword evidence="5" id="KW-0732">Signal</keyword>
<evidence type="ECO:0000313" key="7">
    <source>
        <dbReference type="EMBL" id="KAG0649097.1"/>
    </source>
</evidence>
<dbReference type="InterPro" id="IPR036812">
    <property type="entry name" value="NAD(P)_OxRdtase_dom_sf"/>
</dbReference>
<evidence type="ECO:0000256" key="5">
    <source>
        <dbReference type="SAM" id="SignalP"/>
    </source>
</evidence>
<accession>A0A9P6VJG4</accession>
<dbReference type="EMBL" id="VNKQ01000008">
    <property type="protein sequence ID" value="KAG0649097.1"/>
    <property type="molecule type" value="Genomic_DNA"/>
</dbReference>
<proteinExistence type="predicted"/>
<dbReference type="Gene3D" id="3.20.20.100">
    <property type="entry name" value="NADP-dependent oxidoreductase domain"/>
    <property type="match status" value="1"/>
</dbReference>
<dbReference type="CDD" id="cd19071">
    <property type="entry name" value="AKR_AKR1-5-like"/>
    <property type="match status" value="1"/>
</dbReference>
<keyword evidence="8" id="KW-1185">Reference proteome</keyword>
<evidence type="ECO:0000256" key="2">
    <source>
        <dbReference type="PIRSR" id="PIRSR000097-1"/>
    </source>
</evidence>
<feature type="site" description="Lowers pKa of active site Tyr" evidence="4">
    <location>
        <position position="103"/>
    </location>
</feature>
<reference evidence="7" key="1">
    <citation type="submission" date="2019-07" db="EMBL/GenBank/DDBJ databases">
        <title>Hyphodiscus hymeniophilus genome sequencing and assembly.</title>
        <authorList>
            <person name="Kramer G."/>
            <person name="Nodwell J."/>
        </authorList>
    </citation>
    <scope>NUCLEOTIDE SEQUENCE</scope>
    <source>
        <strain evidence="7">ATCC 34498</strain>
    </source>
</reference>
<organism evidence="7 8">
    <name type="scientific">Hyphodiscus hymeniophilus</name>
    <dbReference type="NCBI Taxonomy" id="353542"/>
    <lineage>
        <taxon>Eukaryota</taxon>
        <taxon>Fungi</taxon>
        <taxon>Dikarya</taxon>
        <taxon>Ascomycota</taxon>
        <taxon>Pezizomycotina</taxon>
        <taxon>Leotiomycetes</taxon>
        <taxon>Helotiales</taxon>
        <taxon>Hyphodiscaceae</taxon>
        <taxon>Hyphodiscus</taxon>
    </lineage>
</organism>
<feature type="active site" description="Proton donor" evidence="2">
    <location>
        <position position="74"/>
    </location>
</feature>
<evidence type="ECO:0000259" key="6">
    <source>
        <dbReference type="Pfam" id="PF00248"/>
    </source>
</evidence>
<protein>
    <submittedName>
        <fullName evidence="7">Oxidoreductase</fullName>
    </submittedName>
</protein>
<evidence type="ECO:0000256" key="1">
    <source>
        <dbReference type="ARBA" id="ARBA00023002"/>
    </source>
</evidence>
<sequence>MRVFSIFSIALAATPVLSSSPGSQQPILAPASTLSQPSIGFGTWRLTNSQDNTTESVSFAIQTGYRQIDCAAVYGNEKAVGKGIADGLKKANITREQIWVTSKLWNDHHEDPALVEEALKQTLEDLGLDYLDLYLMHWPVGSEGGAKNHLDYVEVDSPPLKPIPFENPIPCIDSHTDEFSQTWRSMIALPQEKVLHVGISNFSPHQLRKIIGATGVKPFAHQMEVHPYLQQTAWLATHQALGIAVTAYSPLGNANPIYGDKGPRRC</sequence>
<evidence type="ECO:0000256" key="4">
    <source>
        <dbReference type="PIRSR" id="PIRSR000097-3"/>
    </source>
</evidence>
<dbReference type="GO" id="GO:0016491">
    <property type="term" value="F:oxidoreductase activity"/>
    <property type="evidence" value="ECO:0007669"/>
    <property type="project" value="UniProtKB-KW"/>
</dbReference>
<dbReference type="Proteomes" id="UP000785200">
    <property type="component" value="Unassembled WGS sequence"/>
</dbReference>
<dbReference type="PANTHER" id="PTHR11732">
    <property type="entry name" value="ALDO/KETO REDUCTASE"/>
    <property type="match status" value="1"/>
</dbReference>
<evidence type="ECO:0000256" key="3">
    <source>
        <dbReference type="PIRSR" id="PIRSR000097-2"/>
    </source>
</evidence>
<dbReference type="OrthoDB" id="416253at2759"/>
<name>A0A9P6VJG4_9HELO</name>
<gene>
    <name evidence="7" type="ORF">D0Z07_4584</name>
</gene>
<dbReference type="PRINTS" id="PR00069">
    <property type="entry name" value="ALDKETRDTASE"/>
</dbReference>
<dbReference type="SUPFAM" id="SSF51430">
    <property type="entry name" value="NAD(P)-linked oxidoreductase"/>
    <property type="match status" value="1"/>
</dbReference>
<evidence type="ECO:0000313" key="8">
    <source>
        <dbReference type="Proteomes" id="UP000785200"/>
    </source>
</evidence>
<dbReference type="PIRSF" id="PIRSF000097">
    <property type="entry name" value="AKR"/>
    <property type="match status" value="1"/>
</dbReference>
<dbReference type="Pfam" id="PF00248">
    <property type="entry name" value="Aldo_ket_red"/>
    <property type="match status" value="1"/>
</dbReference>
<dbReference type="InterPro" id="IPR020471">
    <property type="entry name" value="AKR"/>
</dbReference>
<dbReference type="InterPro" id="IPR023210">
    <property type="entry name" value="NADP_OxRdtase_dom"/>
</dbReference>
<feature type="binding site" evidence="3">
    <location>
        <position position="137"/>
    </location>
    <ligand>
        <name>substrate</name>
    </ligand>
</feature>
<keyword evidence="1" id="KW-0560">Oxidoreductase</keyword>
<dbReference type="AlphaFoldDB" id="A0A9P6VJG4"/>
<comment type="caution">
    <text evidence="7">The sequence shown here is derived from an EMBL/GenBank/DDBJ whole genome shotgun (WGS) entry which is preliminary data.</text>
</comment>
<feature type="signal peptide" evidence="5">
    <location>
        <begin position="1"/>
        <end position="18"/>
    </location>
</feature>
<feature type="domain" description="NADP-dependent oxidoreductase" evidence="6">
    <location>
        <begin position="39"/>
        <end position="253"/>
    </location>
</feature>
<feature type="chain" id="PRO_5040183256" evidence="5">
    <location>
        <begin position="19"/>
        <end position="266"/>
    </location>
</feature>